<organism evidence="3 4">
    <name type="scientific">Toxocara canis</name>
    <name type="common">Canine roundworm</name>
    <dbReference type="NCBI Taxonomy" id="6265"/>
    <lineage>
        <taxon>Eukaryota</taxon>
        <taxon>Metazoa</taxon>
        <taxon>Ecdysozoa</taxon>
        <taxon>Nematoda</taxon>
        <taxon>Chromadorea</taxon>
        <taxon>Rhabditida</taxon>
        <taxon>Spirurina</taxon>
        <taxon>Ascaridomorpha</taxon>
        <taxon>Ascaridoidea</taxon>
        <taxon>Toxocaridae</taxon>
        <taxon>Toxocara</taxon>
    </lineage>
</organism>
<dbReference type="Proteomes" id="UP000031036">
    <property type="component" value="Unassembled WGS sequence"/>
</dbReference>
<keyword evidence="4" id="KW-1185">Reference proteome</keyword>
<feature type="compositionally biased region" description="Polar residues" evidence="1">
    <location>
        <begin position="156"/>
        <end position="165"/>
    </location>
</feature>
<keyword evidence="2" id="KW-0472">Membrane</keyword>
<feature type="compositionally biased region" description="Basic and acidic residues" evidence="1">
    <location>
        <begin position="944"/>
        <end position="955"/>
    </location>
</feature>
<feature type="compositionally biased region" description="Low complexity" evidence="1">
    <location>
        <begin position="97"/>
        <end position="109"/>
    </location>
</feature>
<feature type="compositionally biased region" description="Polar residues" evidence="1">
    <location>
        <begin position="883"/>
        <end position="903"/>
    </location>
</feature>
<feature type="transmembrane region" description="Helical" evidence="2">
    <location>
        <begin position="12"/>
        <end position="34"/>
    </location>
</feature>
<dbReference type="AlphaFoldDB" id="A0A0B2V4S7"/>
<feature type="compositionally biased region" description="Basic residues" evidence="1">
    <location>
        <begin position="857"/>
        <end position="873"/>
    </location>
</feature>
<evidence type="ECO:0000313" key="3">
    <source>
        <dbReference type="EMBL" id="KHN76489.1"/>
    </source>
</evidence>
<keyword evidence="2" id="KW-0812">Transmembrane</keyword>
<keyword evidence="2" id="KW-1133">Transmembrane helix</keyword>
<comment type="caution">
    <text evidence="3">The sequence shown here is derived from an EMBL/GenBank/DDBJ whole genome shotgun (WGS) entry which is preliminary data.</text>
</comment>
<evidence type="ECO:0000313" key="4">
    <source>
        <dbReference type="Proteomes" id="UP000031036"/>
    </source>
</evidence>
<sequence length="1111" mass="123608">MVSYAYAVISDFLLNGAVIITTLFYIGVATYSILFCAALKKRVDEELLAKQKAPTILAIRTRTGKQNIEKTIRISLRDSTRGEDTREISMQAPTKKSSLLTSSTQHSSSMKARVKSSAKTIDVKSKNTLPLNLVQKERTTQTMSLQSSNDKEINERNQPPISIDKTQCTSPIRRFQEVAQSMPKPPIPHESPRKMSSVAVLTPSAIAASNINRNKLPERLCVDAAKPKCMVWDCSGGALNEEDIHGKEDTVTEAENDLLDGGRKEIRELSREEISTMIELFEDFRLEEALNLTLPYWDFELDRRLANPIDSLLLHSELFKSNRSQDGADIERILSEEEDDSAEHVLRILDEGKADTHKEALRILRRSNFTQFLYILLDVAKFSVYGTGEDCDRCPPSNQWLFCDLQQMHCASKVIINGNCSNFKDNAMVCHKSDCINGKCSPPLTTFTTPTTIPTLITIATDFPTPVVSTQQTTSSTSDISNTVIDTSGTYEEATRLESTITTTAELQAHGSAHPIQSDSAEPYMIRPLQVTSADSSLKFMSAQLTPTSTFSLPATSQPKTVQLSMPEITTTESVPLERPNKLDPLQLDVMHTLYSTQLTPSPYRSTLIPADEKTTIEYTAKNTTPSSTFVTPTTLLETSSGTTLATSQQLSSEITAATTTSAMHFPTFSIALVLDEENKSQNVSFSSLQNKSHGGDVIIPTVYKLLESEPSSTLYTDSATISGTTVSSPIPTVLAKLTTEPRPLHDFHSASYDEEVRRTAPPTTSMKPTEVLQSRTIKAQPTLAVQQLKVKDIKAEDDIKRPNNASNYRNESATLKVQTKITELRTNTTERTLVTYSPLSRLYATTTMQSLLPTRRGARKRTKKPGRRKNKTRPQGGHQMTRKQQSVVSATDTKPSTSTPSMKPTKPISGPMSRTRHPSQGSTTADVDSVSWHSKPPFARDTIPTHHNDGRSPEESSSTPIVYFSITVIEGEPRRKAFLNRRLEQCEITVTGMNMPSGYTQTTHGRLVPGTTIGLVHTLDPELHAPLVEFRITVTDRMGRECEQRCLNDKGFYERCDRNSVRLTSHEFIAFSDPIETHESEEDVLKNQWSGRGYYRKRKKDYLLFSCAKS</sequence>
<dbReference type="EMBL" id="JPKZ01002489">
    <property type="protein sequence ID" value="KHN76489.1"/>
    <property type="molecule type" value="Genomic_DNA"/>
</dbReference>
<evidence type="ECO:0000256" key="2">
    <source>
        <dbReference type="SAM" id="Phobius"/>
    </source>
</evidence>
<gene>
    <name evidence="3" type="ORF">Tcan_13853</name>
</gene>
<feature type="region of interest" description="Disordered" evidence="1">
    <location>
        <begin position="847"/>
        <end position="959"/>
    </location>
</feature>
<protein>
    <submittedName>
        <fullName evidence="3">Uncharacterized protein</fullName>
    </submittedName>
</protein>
<proteinExistence type="predicted"/>
<feature type="compositionally biased region" description="Basic and acidic residues" evidence="1">
    <location>
        <begin position="76"/>
        <end position="87"/>
    </location>
</feature>
<evidence type="ECO:0000256" key="1">
    <source>
        <dbReference type="SAM" id="MobiDB-lite"/>
    </source>
</evidence>
<reference evidence="3 4" key="1">
    <citation type="submission" date="2014-11" db="EMBL/GenBank/DDBJ databases">
        <title>Genetic blueprint of the zoonotic pathogen Toxocara canis.</title>
        <authorList>
            <person name="Zhu X.-Q."/>
            <person name="Korhonen P.K."/>
            <person name="Cai H."/>
            <person name="Young N.D."/>
            <person name="Nejsum P."/>
            <person name="von Samson-Himmelstjerna G."/>
            <person name="Boag P.R."/>
            <person name="Tan P."/>
            <person name="Li Q."/>
            <person name="Min J."/>
            <person name="Yang Y."/>
            <person name="Wang X."/>
            <person name="Fang X."/>
            <person name="Hall R.S."/>
            <person name="Hofmann A."/>
            <person name="Sternberg P.W."/>
            <person name="Jex A.R."/>
            <person name="Gasser R.B."/>
        </authorList>
    </citation>
    <scope>NUCLEOTIDE SEQUENCE [LARGE SCALE GENOMIC DNA]</scope>
    <source>
        <strain evidence="3">PN_DK_2014</strain>
    </source>
</reference>
<feature type="region of interest" description="Disordered" evidence="1">
    <location>
        <begin position="140"/>
        <end position="165"/>
    </location>
</feature>
<feature type="region of interest" description="Disordered" evidence="1">
    <location>
        <begin position="76"/>
        <end position="119"/>
    </location>
</feature>
<dbReference type="OrthoDB" id="5877226at2759"/>
<accession>A0A0B2V4S7</accession>
<name>A0A0B2V4S7_TOXCA</name>